<evidence type="ECO:0000259" key="2">
    <source>
        <dbReference type="Pfam" id="PF13349"/>
    </source>
</evidence>
<protein>
    <submittedName>
        <fullName evidence="3">DUF4097 family beta strand repeat protein</fullName>
    </submittedName>
</protein>
<feature type="domain" description="DUF4097" evidence="2">
    <location>
        <begin position="57"/>
        <end position="261"/>
    </location>
</feature>
<gene>
    <name evidence="3" type="ORF">GSF22_28565</name>
</gene>
<feature type="region of interest" description="Disordered" evidence="1">
    <location>
        <begin position="232"/>
        <end position="252"/>
    </location>
</feature>
<proteinExistence type="predicted"/>
<dbReference type="Proteomes" id="UP000823521">
    <property type="component" value="Unassembled WGS sequence"/>
</dbReference>
<dbReference type="Pfam" id="PF13349">
    <property type="entry name" value="DUF4097"/>
    <property type="match status" value="1"/>
</dbReference>
<evidence type="ECO:0000256" key="1">
    <source>
        <dbReference type="SAM" id="MobiDB-lite"/>
    </source>
</evidence>
<organism evidence="3 4">
    <name type="scientific">Micromonospora echinofusca</name>
    <dbReference type="NCBI Taxonomy" id="47858"/>
    <lineage>
        <taxon>Bacteria</taxon>
        <taxon>Bacillati</taxon>
        <taxon>Actinomycetota</taxon>
        <taxon>Actinomycetes</taxon>
        <taxon>Micromonosporales</taxon>
        <taxon>Micromonosporaceae</taxon>
        <taxon>Micromonospora</taxon>
    </lineage>
</organism>
<sequence>MANWTVDSPQRIPLDGAVTRLDVDLVAGRLNVVAADGPARLEVTRIGRRPVLVGYADGRLRVHQERPRRWQGFLRTVFAHWPKVDVSVAVPAGTLADLRLVAGAVVASGLRHETRVDVTSGQVTLMGLAGRTTVKLVDGPVEALGVAGELTMETVSGELILADSPADRIRATAVSGAITCDLDNPAGSDIQLDTISGSITVRVRADSSLAVRLHTTSGRITSSFPEVRSDRRIGSVTDSAGTLGTGDGRLSASATSGSIALLARPAVDAEPEELP</sequence>
<evidence type="ECO:0000313" key="3">
    <source>
        <dbReference type="EMBL" id="MBO4209914.1"/>
    </source>
</evidence>
<dbReference type="RefSeq" id="WP_208816931.1">
    <property type="nucleotide sequence ID" value="NZ_WVUH01000372.1"/>
</dbReference>
<evidence type="ECO:0000313" key="4">
    <source>
        <dbReference type="Proteomes" id="UP000823521"/>
    </source>
</evidence>
<dbReference type="InterPro" id="IPR025164">
    <property type="entry name" value="Toastrack_DUF4097"/>
</dbReference>
<name>A0ABS3VZV6_MICEH</name>
<accession>A0ABS3VZV6</accession>
<dbReference type="EMBL" id="WVUH01000372">
    <property type="protein sequence ID" value="MBO4209914.1"/>
    <property type="molecule type" value="Genomic_DNA"/>
</dbReference>
<reference evidence="3 4" key="1">
    <citation type="submission" date="2019-12" db="EMBL/GenBank/DDBJ databases">
        <title>Whole genome sequencing of endophytic Actinobacterium Micromonospora sp. MPMI6T.</title>
        <authorList>
            <person name="Evv R."/>
            <person name="Podile A.R."/>
        </authorList>
    </citation>
    <scope>NUCLEOTIDE SEQUENCE [LARGE SCALE GENOMIC DNA]</scope>
    <source>
        <strain evidence="3 4">MPMI6</strain>
    </source>
</reference>
<comment type="caution">
    <text evidence="3">The sequence shown here is derived from an EMBL/GenBank/DDBJ whole genome shotgun (WGS) entry which is preliminary data.</text>
</comment>
<keyword evidence="4" id="KW-1185">Reference proteome</keyword>